<dbReference type="Gene3D" id="3.90.79.10">
    <property type="entry name" value="Nucleoside Triphosphate Pyrophosphohydrolase"/>
    <property type="match status" value="1"/>
</dbReference>
<dbReference type="InterPro" id="IPR000086">
    <property type="entry name" value="NUDIX_hydrolase_dom"/>
</dbReference>
<dbReference type="PROSITE" id="PS51462">
    <property type="entry name" value="NUDIX"/>
    <property type="match status" value="1"/>
</dbReference>
<comment type="cofactor">
    <cofactor evidence="1">
        <name>Mg(2+)</name>
        <dbReference type="ChEBI" id="CHEBI:18420"/>
    </cofactor>
</comment>
<evidence type="ECO:0000256" key="2">
    <source>
        <dbReference type="ARBA" id="ARBA00005582"/>
    </source>
</evidence>
<dbReference type="OrthoDB" id="9814308at2"/>
<proteinExistence type="inferred from homology"/>
<evidence type="ECO:0000313" key="6">
    <source>
        <dbReference type="EMBL" id="OHV36550.1"/>
    </source>
</evidence>
<evidence type="ECO:0000256" key="1">
    <source>
        <dbReference type="ARBA" id="ARBA00001946"/>
    </source>
</evidence>
<evidence type="ECO:0000256" key="3">
    <source>
        <dbReference type="ARBA" id="ARBA00022801"/>
    </source>
</evidence>
<dbReference type="GO" id="GO:0016787">
    <property type="term" value="F:hydrolase activity"/>
    <property type="evidence" value="ECO:0007669"/>
    <property type="project" value="UniProtKB-KW"/>
</dbReference>
<dbReference type="Pfam" id="PF00293">
    <property type="entry name" value="NUDIX"/>
    <property type="match status" value="1"/>
</dbReference>
<comment type="caution">
    <text evidence="6">The sequence shown here is derived from an EMBL/GenBank/DDBJ whole genome shotgun (WGS) entry which is preliminary data.</text>
</comment>
<evidence type="ECO:0000256" key="4">
    <source>
        <dbReference type="RuleBase" id="RU003476"/>
    </source>
</evidence>
<sequence>MPKIDYYGDPNAPAANRLAPIVNVAVLNDSREILLIRRSDDGYWALPGGFMELGESMAAAAVREAREETGVHLEVTGIVGIYTDPAHVTAFDDGTVTQQCTVCFAGRVVGGRPAVTAEAAAVRFVPAAELDGLRIHPAMRLRINHGLAGGGTPYIG</sequence>
<dbReference type="InterPro" id="IPR020476">
    <property type="entry name" value="Nudix_hydrolase"/>
</dbReference>
<gene>
    <name evidence="6" type="ORF">CC117_17860</name>
</gene>
<dbReference type="Proteomes" id="UP000179627">
    <property type="component" value="Unassembled WGS sequence"/>
</dbReference>
<dbReference type="InterPro" id="IPR020084">
    <property type="entry name" value="NUDIX_hydrolase_CS"/>
</dbReference>
<protein>
    <submittedName>
        <fullName evidence="6">NUDIX hydrolase</fullName>
    </submittedName>
</protein>
<dbReference type="InterPro" id="IPR015797">
    <property type="entry name" value="NUDIX_hydrolase-like_dom_sf"/>
</dbReference>
<evidence type="ECO:0000259" key="5">
    <source>
        <dbReference type="PROSITE" id="PS51462"/>
    </source>
</evidence>
<evidence type="ECO:0000313" key="7">
    <source>
        <dbReference type="Proteomes" id="UP000179627"/>
    </source>
</evidence>
<dbReference type="EMBL" id="MBLM01000116">
    <property type="protein sequence ID" value="OHV36550.1"/>
    <property type="molecule type" value="Genomic_DNA"/>
</dbReference>
<reference evidence="7" key="1">
    <citation type="submission" date="2016-07" db="EMBL/GenBank/DDBJ databases">
        <title>Sequence Frankia sp. strain CcI1.17.</title>
        <authorList>
            <person name="Ghodhbane-Gtari F."/>
            <person name="Swanson E."/>
            <person name="Gueddou A."/>
            <person name="Morris K."/>
            <person name="Hezbri K."/>
            <person name="Ktari A."/>
            <person name="Nouioui I."/>
            <person name="Abebe-Akele F."/>
            <person name="Simpson S."/>
            <person name="Thomas K."/>
            <person name="Gtari M."/>
            <person name="Tisa L.S."/>
            <person name="Hurst S."/>
        </authorList>
    </citation>
    <scope>NUCLEOTIDE SEQUENCE [LARGE SCALE GENOMIC DNA]</scope>
    <source>
        <strain evidence="7">Cc1.17</strain>
    </source>
</reference>
<dbReference type="AlphaFoldDB" id="A0A1S1QRE6"/>
<name>A0A1S1QRE6_9ACTN</name>
<dbReference type="SUPFAM" id="SSF55811">
    <property type="entry name" value="Nudix"/>
    <property type="match status" value="1"/>
</dbReference>
<keyword evidence="3 4" id="KW-0378">Hydrolase</keyword>
<organism evidence="6 7">
    <name type="scientific">Parafrankia colletiae</name>
    <dbReference type="NCBI Taxonomy" id="573497"/>
    <lineage>
        <taxon>Bacteria</taxon>
        <taxon>Bacillati</taxon>
        <taxon>Actinomycetota</taxon>
        <taxon>Actinomycetes</taxon>
        <taxon>Frankiales</taxon>
        <taxon>Frankiaceae</taxon>
        <taxon>Parafrankia</taxon>
    </lineage>
</organism>
<dbReference type="PANTHER" id="PTHR43046">
    <property type="entry name" value="GDP-MANNOSE MANNOSYL HYDROLASE"/>
    <property type="match status" value="1"/>
</dbReference>
<dbReference type="PANTHER" id="PTHR43046:SF16">
    <property type="entry name" value="ADP-RIBOSE PYROPHOSPHATASE YJHB-RELATED"/>
    <property type="match status" value="1"/>
</dbReference>
<comment type="similarity">
    <text evidence="2 4">Belongs to the Nudix hydrolase family.</text>
</comment>
<accession>A0A1S1QRE6</accession>
<dbReference type="PRINTS" id="PR00502">
    <property type="entry name" value="NUDIXFAMILY"/>
</dbReference>
<dbReference type="PROSITE" id="PS00893">
    <property type="entry name" value="NUDIX_BOX"/>
    <property type="match status" value="1"/>
</dbReference>
<keyword evidence="7" id="KW-1185">Reference proteome</keyword>
<feature type="domain" description="Nudix hydrolase" evidence="5">
    <location>
        <begin position="17"/>
        <end position="147"/>
    </location>
</feature>